<dbReference type="AlphaFoldDB" id="A0A7Y6A3K4"/>
<protein>
    <submittedName>
        <fullName evidence="1">DUF2278 family protein</fullName>
    </submittedName>
</protein>
<organism evidence="1 2">
    <name type="scientific">Cellulomonas humilata</name>
    <dbReference type="NCBI Taxonomy" id="144055"/>
    <lineage>
        <taxon>Bacteria</taxon>
        <taxon>Bacillati</taxon>
        <taxon>Actinomycetota</taxon>
        <taxon>Actinomycetes</taxon>
        <taxon>Micrococcales</taxon>
        <taxon>Cellulomonadaceae</taxon>
        <taxon>Cellulomonas</taxon>
    </lineage>
</organism>
<dbReference type="Proteomes" id="UP000565724">
    <property type="component" value="Unassembled WGS sequence"/>
</dbReference>
<keyword evidence="2" id="KW-1185">Reference proteome</keyword>
<gene>
    <name evidence="1" type="ORF">HP550_17730</name>
</gene>
<comment type="caution">
    <text evidence="1">The sequence shown here is derived from an EMBL/GenBank/DDBJ whole genome shotgun (WGS) entry which is preliminary data.</text>
</comment>
<accession>A0A7Y6A3K4</accession>
<name>A0A7Y6A3K4_9CELL</name>
<evidence type="ECO:0000313" key="2">
    <source>
        <dbReference type="Proteomes" id="UP000565724"/>
    </source>
</evidence>
<sequence length="219" mass="22981">MPLAHGYGALVGTLVSSVRDTPDNQGRWFHVNLTVQTEAGRYRCAIDVDSAKSSVGVQWRTFAVSAAELGPVVALTDGFHLLASTPTSGAVDLIRHPAFRPRGGCFFVTAPPVWLAAINAWLAAHSWTAGDNVAAATALESVLQVGARVVVFGEPFTTGLGVHNVHQNQGDPLGSPWAAENGIWQDGATLVMNQDGGYAAFVSKFSTQSSTTDNAGHPT</sequence>
<evidence type="ECO:0000313" key="1">
    <source>
        <dbReference type="EMBL" id="NUU19092.1"/>
    </source>
</evidence>
<dbReference type="InterPro" id="IPR019268">
    <property type="entry name" value="DUF2278"/>
</dbReference>
<dbReference type="RefSeq" id="WP_175349008.1">
    <property type="nucleotide sequence ID" value="NZ_JABMCI010000070.1"/>
</dbReference>
<dbReference type="Pfam" id="PF10042">
    <property type="entry name" value="DUF2278"/>
    <property type="match status" value="1"/>
</dbReference>
<dbReference type="EMBL" id="JABMCI010000070">
    <property type="protein sequence ID" value="NUU19092.1"/>
    <property type="molecule type" value="Genomic_DNA"/>
</dbReference>
<reference evidence="1 2" key="1">
    <citation type="submission" date="2020-05" db="EMBL/GenBank/DDBJ databases">
        <title>Genome Sequencing of Type Strains.</title>
        <authorList>
            <person name="Lemaire J.F."/>
            <person name="Inderbitzin P."/>
            <person name="Gregorio O.A."/>
            <person name="Collins S.B."/>
            <person name="Wespe N."/>
            <person name="Knight-Connoni V."/>
        </authorList>
    </citation>
    <scope>NUCLEOTIDE SEQUENCE [LARGE SCALE GENOMIC DNA]</scope>
    <source>
        <strain evidence="1 2">ATCC 25174</strain>
    </source>
</reference>
<proteinExistence type="predicted"/>